<name>A0ABT6NBL0_9FIRM</name>
<feature type="domain" description="ABC transmembrane type-1" evidence="9">
    <location>
        <begin position="22"/>
        <end position="302"/>
    </location>
</feature>
<evidence type="ECO:0000256" key="4">
    <source>
        <dbReference type="ARBA" id="ARBA00022840"/>
    </source>
</evidence>
<dbReference type="SUPFAM" id="SSF52540">
    <property type="entry name" value="P-loop containing nucleoside triphosphate hydrolases"/>
    <property type="match status" value="1"/>
</dbReference>
<keyword evidence="2 7" id="KW-0812">Transmembrane</keyword>
<dbReference type="Pfam" id="PF00005">
    <property type="entry name" value="ABC_tran"/>
    <property type="match status" value="1"/>
</dbReference>
<sequence>MIDKFLIQKIKSIKKYIVFNGLLALPLAVLAIAQALLISSVINRVFLKGLPIQSVLSPLGLLFMVLLLRPFFQGVFEWYNRKQTSAAKFSLRTELTSMVEGLDDIEDDDQPISGLITTLATEGVESTDAYYAEFLPHLIFMLINATLILAYTLYLDWISGLIMMVTAPLIPVFMILIGKNAEGENQKQWLTLKRMNGHLLDLLKGMPTIRYFQKEKVQAQNVSRISEAYRKQTFNLMKITFLSALALELCTTISTAVIAVSLGLRLLYGELSFAPALAVLLLTPEFFQPLRQLGLKFHSSMNAKNISSEFKTLIATYTQNHTINIDNIISKHKDSGTENLNINDHTPLFELDNISFYYVQDIPIISNLSLAIPNRQIFGVVGKSGVGKTTLLKLLLGELTPKEGTIYFKDKHLSDYNESTLINSMTYMPQKSNLLSGTLLYNLKLDAPNINEEMITKYSKLTGLDAVINRLPLGLMTCVGEGFQPLSGGEKQLVALTRACLRETEIILLDEPTSALDKTCEQQVLMALKRISYMRTLVIATHNITTLSLCHDTVSLDGGAYENR</sequence>
<proteinExistence type="predicted"/>
<evidence type="ECO:0000256" key="5">
    <source>
        <dbReference type="ARBA" id="ARBA00022989"/>
    </source>
</evidence>
<keyword evidence="4" id="KW-0067">ATP-binding</keyword>
<dbReference type="Gene3D" id="1.20.1560.10">
    <property type="entry name" value="ABC transporter type 1, transmembrane domain"/>
    <property type="match status" value="1"/>
</dbReference>
<evidence type="ECO:0000259" key="9">
    <source>
        <dbReference type="PROSITE" id="PS50929"/>
    </source>
</evidence>
<dbReference type="Pfam" id="PF00664">
    <property type="entry name" value="ABC_membrane"/>
    <property type="match status" value="1"/>
</dbReference>
<dbReference type="InterPro" id="IPR003439">
    <property type="entry name" value="ABC_transporter-like_ATP-bd"/>
</dbReference>
<evidence type="ECO:0000256" key="1">
    <source>
        <dbReference type="ARBA" id="ARBA00004651"/>
    </source>
</evidence>
<dbReference type="InterPro" id="IPR003593">
    <property type="entry name" value="AAA+_ATPase"/>
</dbReference>
<accession>A0ABT6NBL0</accession>
<dbReference type="Proteomes" id="UP001158045">
    <property type="component" value="Unassembled WGS sequence"/>
</dbReference>
<evidence type="ECO:0000256" key="2">
    <source>
        <dbReference type="ARBA" id="ARBA00022692"/>
    </source>
</evidence>
<dbReference type="SUPFAM" id="SSF90123">
    <property type="entry name" value="ABC transporter transmembrane region"/>
    <property type="match status" value="1"/>
</dbReference>
<evidence type="ECO:0000256" key="6">
    <source>
        <dbReference type="ARBA" id="ARBA00023136"/>
    </source>
</evidence>
<dbReference type="PROSITE" id="PS50893">
    <property type="entry name" value="ABC_TRANSPORTER_2"/>
    <property type="match status" value="1"/>
</dbReference>
<dbReference type="InterPro" id="IPR036640">
    <property type="entry name" value="ABC1_TM_sf"/>
</dbReference>
<evidence type="ECO:0000313" key="10">
    <source>
        <dbReference type="EMBL" id="MDH8677809.1"/>
    </source>
</evidence>
<dbReference type="EMBL" id="JARYZI010000003">
    <property type="protein sequence ID" value="MDH8677809.1"/>
    <property type="molecule type" value="Genomic_DNA"/>
</dbReference>
<keyword evidence="6 7" id="KW-0472">Membrane</keyword>
<keyword evidence="3" id="KW-0547">Nucleotide-binding</keyword>
<organism evidence="10 11">
    <name type="scientific">Fusibacter bizertensis</name>
    <dbReference type="NCBI Taxonomy" id="1488331"/>
    <lineage>
        <taxon>Bacteria</taxon>
        <taxon>Bacillati</taxon>
        <taxon>Bacillota</taxon>
        <taxon>Clostridia</taxon>
        <taxon>Eubacteriales</taxon>
        <taxon>Eubacteriales Family XII. Incertae Sedis</taxon>
        <taxon>Fusibacter</taxon>
    </lineage>
</organism>
<dbReference type="CDD" id="cd18584">
    <property type="entry name" value="ABC_6TM_AarD_CydD"/>
    <property type="match status" value="1"/>
</dbReference>
<evidence type="ECO:0000259" key="8">
    <source>
        <dbReference type="PROSITE" id="PS50893"/>
    </source>
</evidence>
<dbReference type="SMART" id="SM00382">
    <property type="entry name" value="AAA"/>
    <property type="match status" value="1"/>
</dbReference>
<dbReference type="Gene3D" id="3.40.50.300">
    <property type="entry name" value="P-loop containing nucleotide triphosphate hydrolases"/>
    <property type="match status" value="1"/>
</dbReference>
<feature type="transmembrane region" description="Helical" evidence="7">
    <location>
        <begin position="134"/>
        <end position="151"/>
    </location>
</feature>
<dbReference type="PROSITE" id="PS50929">
    <property type="entry name" value="ABC_TM1F"/>
    <property type="match status" value="1"/>
</dbReference>
<feature type="domain" description="ABC transporter" evidence="8">
    <location>
        <begin position="349"/>
        <end position="564"/>
    </location>
</feature>
<keyword evidence="5 7" id="KW-1133">Transmembrane helix</keyword>
<keyword evidence="11" id="KW-1185">Reference proteome</keyword>
<dbReference type="PANTHER" id="PTHR24221">
    <property type="entry name" value="ATP-BINDING CASSETTE SUB-FAMILY B"/>
    <property type="match status" value="1"/>
</dbReference>
<feature type="transmembrane region" description="Helical" evidence="7">
    <location>
        <begin position="239"/>
        <end position="260"/>
    </location>
</feature>
<reference evidence="10 11" key="1">
    <citation type="submission" date="2023-04" db="EMBL/GenBank/DDBJ databases">
        <title>Fusibacter bizertensis strain WBS, isolated from littoral bottom sediments of the Arctic seas - biochemical and genomic analysis.</title>
        <authorList>
            <person name="Brioukhanov A.L."/>
        </authorList>
    </citation>
    <scope>NUCLEOTIDE SEQUENCE [LARGE SCALE GENOMIC DNA]</scope>
    <source>
        <strain evidence="10 11">WBS</strain>
    </source>
</reference>
<feature type="transmembrane region" description="Helical" evidence="7">
    <location>
        <begin position="54"/>
        <end position="72"/>
    </location>
</feature>
<feature type="transmembrane region" description="Helical" evidence="7">
    <location>
        <begin position="157"/>
        <end position="177"/>
    </location>
</feature>
<feature type="transmembrane region" description="Helical" evidence="7">
    <location>
        <begin position="21"/>
        <end position="42"/>
    </location>
</feature>
<evidence type="ECO:0000256" key="3">
    <source>
        <dbReference type="ARBA" id="ARBA00022741"/>
    </source>
</evidence>
<protein>
    <submittedName>
        <fullName evidence="10">Thiol reductant ABC exporter subunit CydD</fullName>
    </submittedName>
</protein>
<dbReference type="InterPro" id="IPR027417">
    <property type="entry name" value="P-loop_NTPase"/>
</dbReference>
<dbReference type="InterPro" id="IPR014216">
    <property type="entry name" value="ABC_transptr_CydD"/>
</dbReference>
<dbReference type="RefSeq" id="WP_281093631.1">
    <property type="nucleotide sequence ID" value="NZ_JARYZI010000003.1"/>
</dbReference>
<gene>
    <name evidence="10" type="primary">cydD</name>
    <name evidence="10" type="ORF">QE109_06605</name>
</gene>
<dbReference type="InterPro" id="IPR011527">
    <property type="entry name" value="ABC1_TM_dom"/>
</dbReference>
<comment type="subcellular location">
    <subcellularLocation>
        <location evidence="1">Cell membrane</location>
        <topology evidence="1">Multi-pass membrane protein</topology>
    </subcellularLocation>
</comment>
<comment type="caution">
    <text evidence="10">The sequence shown here is derived from an EMBL/GenBank/DDBJ whole genome shotgun (WGS) entry which is preliminary data.</text>
</comment>
<evidence type="ECO:0000313" key="11">
    <source>
        <dbReference type="Proteomes" id="UP001158045"/>
    </source>
</evidence>
<dbReference type="InterPro" id="IPR039421">
    <property type="entry name" value="Type_1_exporter"/>
</dbReference>
<evidence type="ECO:0000256" key="7">
    <source>
        <dbReference type="SAM" id="Phobius"/>
    </source>
</evidence>
<dbReference type="NCBIfam" id="TIGR02857">
    <property type="entry name" value="CydD"/>
    <property type="match status" value="1"/>
</dbReference>
<dbReference type="PANTHER" id="PTHR24221:SF590">
    <property type="entry name" value="COMPONENT LINKED WITH THE ASSEMBLY OF CYTOCHROME' TRANSPORT TRANSMEMBRANE ATP-BINDING PROTEIN ABC TRANSPORTER CYDD-RELATED"/>
    <property type="match status" value="1"/>
</dbReference>